<feature type="region of interest" description="Disordered" evidence="2">
    <location>
        <begin position="109"/>
        <end position="142"/>
    </location>
</feature>
<dbReference type="Gene3D" id="3.40.50.300">
    <property type="entry name" value="P-loop containing nucleotide triphosphate hydrolases"/>
    <property type="match status" value="1"/>
</dbReference>
<dbReference type="Proteomes" id="UP000822688">
    <property type="component" value="Chromosome 3"/>
</dbReference>
<evidence type="ECO:0000256" key="2">
    <source>
        <dbReference type="SAM" id="MobiDB-lite"/>
    </source>
</evidence>
<dbReference type="PROSITE" id="PS51716">
    <property type="entry name" value="G_IRG"/>
    <property type="match status" value="1"/>
</dbReference>
<dbReference type="GO" id="GO:0005525">
    <property type="term" value="F:GTP binding"/>
    <property type="evidence" value="ECO:0007669"/>
    <property type="project" value="InterPro"/>
</dbReference>
<evidence type="ECO:0000313" key="5">
    <source>
        <dbReference type="EMBL" id="KAG0582084.1"/>
    </source>
</evidence>
<organism evidence="5 6">
    <name type="scientific">Ceratodon purpureus</name>
    <name type="common">Fire moss</name>
    <name type="synonym">Dicranum purpureum</name>
    <dbReference type="NCBI Taxonomy" id="3225"/>
    <lineage>
        <taxon>Eukaryota</taxon>
        <taxon>Viridiplantae</taxon>
        <taxon>Streptophyta</taxon>
        <taxon>Embryophyta</taxon>
        <taxon>Bryophyta</taxon>
        <taxon>Bryophytina</taxon>
        <taxon>Bryopsida</taxon>
        <taxon>Dicranidae</taxon>
        <taxon>Pseudoditrichales</taxon>
        <taxon>Ditrichaceae</taxon>
        <taxon>Ceratodon</taxon>
    </lineage>
</organism>
<keyword evidence="3" id="KW-0812">Transmembrane</keyword>
<feature type="transmembrane region" description="Helical" evidence="3">
    <location>
        <begin position="22"/>
        <end position="41"/>
    </location>
</feature>
<keyword evidence="3" id="KW-1133">Transmembrane helix</keyword>
<evidence type="ECO:0000256" key="1">
    <source>
        <dbReference type="ARBA" id="ARBA00005429"/>
    </source>
</evidence>
<reference evidence="5" key="1">
    <citation type="submission" date="2020-06" db="EMBL/GenBank/DDBJ databases">
        <title>WGS assembly of Ceratodon purpureus strain R40.</title>
        <authorList>
            <person name="Carey S.B."/>
            <person name="Jenkins J."/>
            <person name="Shu S."/>
            <person name="Lovell J.T."/>
            <person name="Sreedasyam A."/>
            <person name="Maumus F."/>
            <person name="Tiley G.P."/>
            <person name="Fernandez-Pozo N."/>
            <person name="Barry K."/>
            <person name="Chen C."/>
            <person name="Wang M."/>
            <person name="Lipzen A."/>
            <person name="Daum C."/>
            <person name="Saski C.A."/>
            <person name="Payton A.C."/>
            <person name="Mcbreen J.C."/>
            <person name="Conrad R.E."/>
            <person name="Kollar L.M."/>
            <person name="Olsson S."/>
            <person name="Huttunen S."/>
            <person name="Landis J.B."/>
            <person name="Wickett N.J."/>
            <person name="Johnson M.G."/>
            <person name="Rensing S.A."/>
            <person name="Grimwood J."/>
            <person name="Schmutz J."/>
            <person name="Mcdaniel S.F."/>
        </authorList>
    </citation>
    <scope>NUCLEOTIDE SEQUENCE</scope>
    <source>
        <strain evidence="5">R40</strain>
    </source>
</reference>
<dbReference type="InterPro" id="IPR027417">
    <property type="entry name" value="P-loop_NTPase"/>
</dbReference>
<sequence>MGNSHSVRDPGYAPNLNTRGKVISAAVGMFPGFGPMLIPIFEKIALKLSMFQTKPKLPYNETMQTMEQIADRIEAAKQAPALLGDAGASESNFQIRFLEDARKETLEALGESKHAKEEVEKLQRRVQEAESRQHAAETEPKHLRAELEEARQQEAAARSREKEANAKLTRCYQLDMAQLPSKQEMQAARNRIKYSDEKYHFALCGFTGTGKSSLINSFRGLRAKDKGAAPVGTDETTTNITRYPDPSSEPPYSRFVWYDIPGGGTAAVSSEKYYKDQGLYAFDAVIVVYDDRFTELDESIIKDCVRHNTPVFIVRSKADQHIDNKIRDENGFTRDDDEYNVVYPEVQAKYVKESMSFVDRCLKRMANDPDVNERDRYLLQDRRWHRVYIVSALNLLPVVKSYRDNSAGSGSIDDSKIIDEGELIDQMLLFAGERRGVRMG</sequence>
<protein>
    <recommendedName>
        <fullName evidence="4">IRG-type G domain-containing protein</fullName>
    </recommendedName>
</protein>
<evidence type="ECO:0000256" key="3">
    <source>
        <dbReference type="SAM" id="Phobius"/>
    </source>
</evidence>
<dbReference type="PANTHER" id="PTHR14143">
    <property type="entry name" value="INTERFERON-INDUCIBLE GTPASE FAMILY MEMBER"/>
    <property type="match status" value="1"/>
</dbReference>
<comment type="caution">
    <text evidence="5">The sequence shown here is derived from an EMBL/GenBank/DDBJ whole genome shotgun (WGS) entry which is preliminary data.</text>
</comment>
<feature type="domain" description="IRG-type G" evidence="4">
    <location>
        <begin position="197"/>
        <end position="406"/>
    </location>
</feature>
<dbReference type="InterPro" id="IPR030385">
    <property type="entry name" value="G_IRG_dom"/>
</dbReference>
<dbReference type="PANTHER" id="PTHR14143:SF1">
    <property type="entry name" value="IRG-TYPE G DOMAIN-CONTAINING PROTEIN"/>
    <property type="match status" value="1"/>
</dbReference>
<dbReference type="InterPro" id="IPR007743">
    <property type="entry name" value="Immunity-related_GTPase-like"/>
</dbReference>
<feature type="region of interest" description="Disordered" evidence="2">
    <location>
        <begin position="226"/>
        <end position="247"/>
    </location>
</feature>
<proteinExistence type="inferred from homology"/>
<dbReference type="EMBL" id="CM026423">
    <property type="protein sequence ID" value="KAG0582084.1"/>
    <property type="molecule type" value="Genomic_DNA"/>
</dbReference>
<keyword evidence="3" id="KW-0472">Membrane</keyword>
<dbReference type="GO" id="GO:0016020">
    <property type="term" value="C:membrane"/>
    <property type="evidence" value="ECO:0007669"/>
    <property type="project" value="InterPro"/>
</dbReference>
<gene>
    <name evidence="5" type="ORF">KC19_3G032800</name>
</gene>
<accession>A0A8T0IEA7</accession>
<evidence type="ECO:0000259" key="4">
    <source>
        <dbReference type="PROSITE" id="PS51716"/>
    </source>
</evidence>
<name>A0A8T0IEA7_CERPU</name>
<comment type="similarity">
    <text evidence="1">Belongs to the TRAFAC class dynamin-like GTPase superfamily. IRG family.</text>
</comment>
<evidence type="ECO:0000313" key="6">
    <source>
        <dbReference type="Proteomes" id="UP000822688"/>
    </source>
</evidence>
<keyword evidence="6" id="KW-1185">Reference proteome</keyword>
<dbReference type="AlphaFoldDB" id="A0A8T0IEA7"/>
<dbReference type="SUPFAM" id="SSF52540">
    <property type="entry name" value="P-loop containing nucleoside triphosphate hydrolases"/>
    <property type="match status" value="1"/>
</dbReference>
<dbReference type="Pfam" id="PF05049">
    <property type="entry name" value="IIGP"/>
    <property type="match status" value="1"/>
</dbReference>